<accession>A0A7W9SWP4</accession>
<dbReference type="AlphaFoldDB" id="A0A7W9SWP4"/>
<keyword evidence="2" id="KW-1185">Reference proteome</keyword>
<organism evidence="1 2">
    <name type="scientific">Armatimonas rosea</name>
    <dbReference type="NCBI Taxonomy" id="685828"/>
    <lineage>
        <taxon>Bacteria</taxon>
        <taxon>Bacillati</taxon>
        <taxon>Armatimonadota</taxon>
        <taxon>Armatimonadia</taxon>
        <taxon>Armatimonadales</taxon>
        <taxon>Armatimonadaceae</taxon>
        <taxon>Armatimonas</taxon>
    </lineage>
</organism>
<evidence type="ECO:0000313" key="1">
    <source>
        <dbReference type="EMBL" id="MBB6053324.1"/>
    </source>
</evidence>
<dbReference type="Pfam" id="PF07505">
    <property type="entry name" value="DUF5131"/>
    <property type="match status" value="1"/>
</dbReference>
<gene>
    <name evidence="1" type="ORF">HNQ39_005158</name>
</gene>
<name>A0A7W9SWP4_ARMRO</name>
<proteinExistence type="predicted"/>
<evidence type="ECO:0000313" key="2">
    <source>
        <dbReference type="Proteomes" id="UP000520814"/>
    </source>
</evidence>
<sequence>MAKDSKIEWTHHTFNPWRGCTKVSEGCKHCYAETLSKRNPKVLGIWGPQGTRVMASESMWREPLKWNEEARAAGERHRVFCASLADVFEGPETCSEEAYQVVREAREKLFRLIEATPDLDWLLLTKRPENMMKFCPWPWANLWPRNVWAGTSVENQSAADKRIPELLNVPAKYRFLSCEPLLGRLDILPAIGAWCSCGWRQVSPRQIDRSLATHLDSNNPCPRCGESVSLSPRGIHWVIAGGESGSDARPMHPDWARSLRDQCQSAGVSFFFKQHGEYRQAEGDEGRLPEGWPSVPYRGLPTHCFCEPGPDTLDTLVIRVGKKNAGRLLDGRTWDELPTVEASHA</sequence>
<protein>
    <submittedName>
        <fullName evidence="1">Protein gp37</fullName>
    </submittedName>
</protein>
<dbReference type="EMBL" id="JACHGW010000006">
    <property type="protein sequence ID" value="MBB6053324.1"/>
    <property type="molecule type" value="Genomic_DNA"/>
</dbReference>
<comment type="caution">
    <text evidence="1">The sequence shown here is derived from an EMBL/GenBank/DDBJ whole genome shotgun (WGS) entry which is preliminary data.</text>
</comment>
<dbReference type="InterPro" id="IPR011101">
    <property type="entry name" value="DUF5131"/>
</dbReference>
<dbReference type="Proteomes" id="UP000520814">
    <property type="component" value="Unassembled WGS sequence"/>
</dbReference>
<reference evidence="1 2" key="1">
    <citation type="submission" date="2020-08" db="EMBL/GenBank/DDBJ databases">
        <title>Genomic Encyclopedia of Type Strains, Phase IV (KMG-IV): sequencing the most valuable type-strain genomes for metagenomic binning, comparative biology and taxonomic classification.</title>
        <authorList>
            <person name="Goeker M."/>
        </authorList>
    </citation>
    <scope>NUCLEOTIDE SEQUENCE [LARGE SCALE GENOMIC DNA]</scope>
    <source>
        <strain evidence="1 2">DSM 23562</strain>
    </source>
</reference>
<dbReference type="RefSeq" id="WP_184203419.1">
    <property type="nucleotide sequence ID" value="NZ_JACHGW010000006.1"/>
</dbReference>